<dbReference type="FunFam" id="3.30.40.10:FF:000006">
    <property type="entry name" value="CCR4-NOT transcription complex subunit 4"/>
    <property type="match status" value="1"/>
</dbReference>
<dbReference type="Proteomes" id="UP000078561">
    <property type="component" value="Unassembled WGS sequence"/>
</dbReference>
<dbReference type="InterPro" id="IPR034261">
    <property type="entry name" value="CNOT4_RRM"/>
</dbReference>
<dbReference type="InterPro" id="IPR039515">
    <property type="entry name" value="NOT4_mRING-HC-C4C4"/>
</dbReference>
<dbReference type="InterPro" id="IPR035979">
    <property type="entry name" value="RBD_domain_sf"/>
</dbReference>
<evidence type="ECO:0000259" key="13">
    <source>
        <dbReference type="PROSITE" id="PS50103"/>
    </source>
</evidence>
<dbReference type="PROSITE" id="PS50089">
    <property type="entry name" value="ZF_RING_2"/>
    <property type="match status" value="1"/>
</dbReference>
<dbReference type="SMART" id="SM00360">
    <property type="entry name" value="RRM"/>
    <property type="match status" value="1"/>
</dbReference>
<dbReference type="GO" id="GO:0003723">
    <property type="term" value="F:RNA binding"/>
    <property type="evidence" value="ECO:0007669"/>
    <property type="project" value="UniProtKB-UniRule"/>
</dbReference>
<feature type="region of interest" description="Disordered" evidence="10">
    <location>
        <begin position="389"/>
        <end position="446"/>
    </location>
</feature>
<organism evidence="14">
    <name type="scientific">Absidia glauca</name>
    <name type="common">Pin mould</name>
    <dbReference type="NCBI Taxonomy" id="4829"/>
    <lineage>
        <taxon>Eukaryota</taxon>
        <taxon>Fungi</taxon>
        <taxon>Fungi incertae sedis</taxon>
        <taxon>Mucoromycota</taxon>
        <taxon>Mucoromycotina</taxon>
        <taxon>Mucoromycetes</taxon>
        <taxon>Mucorales</taxon>
        <taxon>Cunninghamellaceae</taxon>
        <taxon>Absidia</taxon>
    </lineage>
</organism>
<dbReference type="STRING" id="4829.A0A163JAU8"/>
<feature type="region of interest" description="Disordered" evidence="10">
    <location>
        <begin position="231"/>
        <end position="346"/>
    </location>
</feature>
<dbReference type="PANTHER" id="PTHR12603">
    <property type="entry name" value="CCR4-NOT TRANSCRIPTION COMPLEX RELATED"/>
    <property type="match status" value="1"/>
</dbReference>
<feature type="compositionally biased region" description="Polar residues" evidence="10">
    <location>
        <begin position="293"/>
        <end position="313"/>
    </location>
</feature>
<dbReference type="SMART" id="SM00361">
    <property type="entry name" value="RRM_1"/>
    <property type="match status" value="1"/>
</dbReference>
<evidence type="ECO:0000256" key="3">
    <source>
        <dbReference type="ARBA" id="ARBA00022771"/>
    </source>
</evidence>
<dbReference type="GO" id="GO:0030014">
    <property type="term" value="C:CCR4-NOT complex"/>
    <property type="evidence" value="ECO:0007669"/>
    <property type="project" value="InterPro"/>
</dbReference>
<evidence type="ECO:0000256" key="10">
    <source>
        <dbReference type="SAM" id="MobiDB-lite"/>
    </source>
</evidence>
<accession>A0A163JAU8</accession>
<dbReference type="InterPro" id="IPR012677">
    <property type="entry name" value="Nucleotide-bd_a/b_plait_sf"/>
</dbReference>
<evidence type="ECO:0000259" key="11">
    <source>
        <dbReference type="PROSITE" id="PS50089"/>
    </source>
</evidence>
<dbReference type="EMBL" id="LT552047">
    <property type="protein sequence ID" value="SAL98134.1"/>
    <property type="molecule type" value="Genomic_DNA"/>
</dbReference>
<reference evidence="14" key="1">
    <citation type="submission" date="2016-04" db="EMBL/GenBank/DDBJ databases">
        <authorList>
            <person name="Evans L.H."/>
            <person name="Alamgir A."/>
            <person name="Owens N."/>
            <person name="Weber N.D."/>
            <person name="Virtaneva K."/>
            <person name="Barbian K."/>
            <person name="Babar A."/>
            <person name="Rosenke K."/>
        </authorList>
    </citation>
    <scope>NUCLEOTIDE SEQUENCE [LARGE SCALE GENOMIC DNA]</scope>
    <source>
        <strain evidence="14">CBS 101.48</strain>
    </source>
</reference>
<evidence type="ECO:0008006" key="16">
    <source>
        <dbReference type="Google" id="ProtNLM"/>
    </source>
</evidence>
<keyword evidence="3 9" id="KW-0863">Zinc-finger</keyword>
<keyword evidence="6" id="KW-0175">Coiled coil</keyword>
<dbReference type="GO" id="GO:0016567">
    <property type="term" value="P:protein ubiquitination"/>
    <property type="evidence" value="ECO:0007669"/>
    <property type="project" value="TreeGrafter"/>
</dbReference>
<dbReference type="AlphaFoldDB" id="A0A163JAU8"/>
<feature type="compositionally biased region" description="Low complexity" evidence="10">
    <location>
        <begin position="427"/>
        <end position="446"/>
    </location>
</feature>
<dbReference type="InterPro" id="IPR000504">
    <property type="entry name" value="RRM_dom"/>
</dbReference>
<dbReference type="GO" id="GO:0004842">
    <property type="term" value="F:ubiquitin-protein transferase activity"/>
    <property type="evidence" value="ECO:0007669"/>
    <property type="project" value="InterPro"/>
</dbReference>
<feature type="compositionally biased region" description="Low complexity" evidence="10">
    <location>
        <begin position="262"/>
        <end position="287"/>
    </location>
</feature>
<dbReference type="OrthoDB" id="1923159at2759"/>
<dbReference type="PROSITE" id="PS50103">
    <property type="entry name" value="ZF_C3H1"/>
    <property type="match status" value="1"/>
</dbReference>
<gene>
    <name evidence="14" type="primary">ABSGL_03661.1 scaffold 4609</name>
</gene>
<feature type="zinc finger region" description="C3H1-type" evidence="9">
    <location>
        <begin position="194"/>
        <end position="221"/>
    </location>
</feature>
<evidence type="ECO:0000256" key="2">
    <source>
        <dbReference type="ARBA" id="ARBA00022723"/>
    </source>
</evidence>
<sequence length="574" mass="62994">MFESDDEDFDCPLCMEELDIGDRSFRPCTCGYQICRFCWHHIKENLNGRCPACRREYSDELVEFEPISADEIARIKREKKEKERQQKDMEAVNRRHLANMRVVQKNLVYVIGLHPKYAVEEVIRSNDYFGQFGKIVKVVINKRSAAVTSHVGGTTSMQPSAAVYVTYHRKEDADKAIQTVDGHAIGGRVLRASYGTTKYCTYYLRNMTCPNPSCLYLHEPGEEADTISKEELATGKHRMRDQISTDDDDDDDDDNHHHHYPSSTTASSTGHLSSSSSYHNVPSISSHDFPPVGTTTSAAPTSRKTPTLESVASISYKSSPARQQSSSSAYSSSSNLFDQSGDDDRSALPATASWAKLGSGSGASTPVLKSVVPERTLTPDNFGPPLAVAAAAAAQKQQPQPQSPSAMKRKIEKKKRKELQRNKESTAGKSKPTTPSSSSSSIPTTTVDSLSSMKVLNDALVNFVLGDAIDHVGWVPDNDDDEPPLGVSTLYDDDASTTPPSSSSPPPPPPPPPCLPIEQQPNTIVDTLEFLLNAVPTPPYRGSFNPFAHQILRSSGNLFESPMRKTSRFGFAQM</sequence>
<dbReference type="GO" id="GO:0008270">
    <property type="term" value="F:zinc ion binding"/>
    <property type="evidence" value="ECO:0007669"/>
    <property type="project" value="UniProtKB-KW"/>
</dbReference>
<feature type="compositionally biased region" description="Low complexity" evidence="10">
    <location>
        <begin position="315"/>
        <end position="334"/>
    </location>
</feature>
<dbReference type="PANTHER" id="PTHR12603:SF0">
    <property type="entry name" value="CCR4-NOT TRANSCRIPTION COMPLEX SUBUNIT 4"/>
    <property type="match status" value="1"/>
</dbReference>
<evidence type="ECO:0000256" key="8">
    <source>
        <dbReference type="PROSITE-ProRule" id="PRU00176"/>
    </source>
</evidence>
<name>A0A163JAU8_ABSGL</name>
<evidence type="ECO:0000256" key="7">
    <source>
        <dbReference type="ARBA" id="ARBA00023242"/>
    </source>
</evidence>
<evidence type="ECO:0000256" key="6">
    <source>
        <dbReference type="ARBA" id="ARBA00023054"/>
    </source>
</evidence>
<evidence type="ECO:0000256" key="4">
    <source>
        <dbReference type="ARBA" id="ARBA00022833"/>
    </source>
</evidence>
<comment type="subcellular location">
    <subcellularLocation>
        <location evidence="1">Nucleus</location>
    </subcellularLocation>
</comment>
<dbReference type="PROSITE" id="PS50102">
    <property type="entry name" value="RRM"/>
    <property type="match status" value="1"/>
</dbReference>
<dbReference type="InterPro" id="IPR003954">
    <property type="entry name" value="RRM_euk-type"/>
</dbReference>
<feature type="compositionally biased region" description="Pro residues" evidence="10">
    <location>
        <begin position="502"/>
        <end position="515"/>
    </location>
</feature>
<dbReference type="InterPro" id="IPR000571">
    <property type="entry name" value="Znf_CCCH"/>
</dbReference>
<dbReference type="InterPro" id="IPR013083">
    <property type="entry name" value="Znf_RING/FYVE/PHD"/>
</dbReference>
<feature type="domain" description="RRM" evidence="12">
    <location>
        <begin position="106"/>
        <end position="197"/>
    </location>
</feature>
<feature type="compositionally biased region" description="Basic residues" evidence="10">
    <location>
        <begin position="407"/>
        <end position="418"/>
    </location>
</feature>
<feature type="region of interest" description="Disordered" evidence="10">
    <location>
        <begin position="475"/>
        <end position="519"/>
    </location>
</feature>
<evidence type="ECO:0000256" key="9">
    <source>
        <dbReference type="PROSITE-ProRule" id="PRU00723"/>
    </source>
</evidence>
<dbReference type="CDD" id="cd16618">
    <property type="entry name" value="mRING-HC-C4C4_CNOT4"/>
    <property type="match status" value="1"/>
</dbReference>
<evidence type="ECO:0000313" key="14">
    <source>
        <dbReference type="EMBL" id="SAL98134.1"/>
    </source>
</evidence>
<dbReference type="FunCoup" id="A0A163JAU8">
    <property type="interactions" value="161"/>
</dbReference>
<dbReference type="SUPFAM" id="SSF54928">
    <property type="entry name" value="RNA-binding domain, RBD"/>
    <property type="match status" value="1"/>
</dbReference>
<evidence type="ECO:0000313" key="15">
    <source>
        <dbReference type="Proteomes" id="UP000078561"/>
    </source>
</evidence>
<dbReference type="InterPro" id="IPR039780">
    <property type="entry name" value="Mot2"/>
</dbReference>
<feature type="compositionally biased region" description="Acidic residues" evidence="10">
    <location>
        <begin position="244"/>
        <end position="253"/>
    </location>
</feature>
<dbReference type="Gene3D" id="3.30.40.10">
    <property type="entry name" value="Zinc/RING finger domain, C3HC4 (zinc finger)"/>
    <property type="match status" value="1"/>
</dbReference>
<feature type="domain" description="C3H1-type" evidence="13">
    <location>
        <begin position="194"/>
        <end position="221"/>
    </location>
</feature>
<evidence type="ECO:0000259" key="12">
    <source>
        <dbReference type="PROSITE" id="PS50102"/>
    </source>
</evidence>
<dbReference type="SUPFAM" id="SSF57850">
    <property type="entry name" value="RING/U-box"/>
    <property type="match status" value="1"/>
</dbReference>
<keyword evidence="4 9" id="KW-0862">Zinc</keyword>
<proteinExistence type="predicted"/>
<keyword evidence="7" id="KW-0539">Nucleus</keyword>
<dbReference type="CDD" id="cd12438">
    <property type="entry name" value="RRM_CNOT4"/>
    <property type="match status" value="1"/>
</dbReference>
<feature type="domain" description="RING-type" evidence="11">
    <location>
        <begin position="11"/>
        <end position="54"/>
    </location>
</feature>
<dbReference type="OMA" id="QMANDDS"/>
<dbReference type="GO" id="GO:0005634">
    <property type="term" value="C:nucleus"/>
    <property type="evidence" value="ECO:0007669"/>
    <property type="project" value="UniProtKB-SubCell"/>
</dbReference>
<evidence type="ECO:0000256" key="5">
    <source>
        <dbReference type="ARBA" id="ARBA00022884"/>
    </source>
</evidence>
<keyword evidence="15" id="KW-1185">Reference proteome</keyword>
<protein>
    <recommendedName>
        <fullName evidence="16">RING-type domain-containing protein</fullName>
    </recommendedName>
</protein>
<evidence type="ECO:0000256" key="1">
    <source>
        <dbReference type="ARBA" id="ARBA00004123"/>
    </source>
</evidence>
<keyword evidence="2 9" id="KW-0479">Metal-binding</keyword>
<feature type="compositionally biased region" description="Low complexity" evidence="10">
    <location>
        <begin position="389"/>
        <end position="406"/>
    </location>
</feature>
<keyword evidence="5 8" id="KW-0694">RNA-binding</keyword>
<dbReference type="Pfam" id="PF14570">
    <property type="entry name" value="zf-RING_4"/>
    <property type="match status" value="1"/>
</dbReference>
<dbReference type="Gene3D" id="3.30.70.330">
    <property type="match status" value="1"/>
</dbReference>
<dbReference type="InterPro" id="IPR001841">
    <property type="entry name" value="Znf_RING"/>
</dbReference>
<dbReference type="InParanoid" id="A0A163JAU8"/>